<dbReference type="Proteomes" id="UP001161065">
    <property type="component" value="Unassembled WGS sequence"/>
</dbReference>
<dbReference type="RefSeq" id="WP_280009323.1">
    <property type="nucleotide sequence ID" value="NZ_JAOCEK010000027.1"/>
</dbReference>
<gene>
    <name evidence="1" type="ORF">N5D63_22115</name>
</gene>
<organism evidence="1 2">
    <name type="scientific">Comamonas thiooxydans</name>
    <dbReference type="NCBI Taxonomy" id="363952"/>
    <lineage>
        <taxon>Bacteria</taxon>
        <taxon>Pseudomonadati</taxon>
        <taxon>Pseudomonadota</taxon>
        <taxon>Betaproteobacteria</taxon>
        <taxon>Burkholderiales</taxon>
        <taxon>Comamonadaceae</taxon>
        <taxon>Comamonas</taxon>
    </lineage>
</organism>
<accession>A0AA42Q4F8</accession>
<sequence length="176" mass="17531">MATQATQGFLARVSGKTKQLFGLAVSAGAADGGKLVATDSAGKLDMSLMPVGIGANTIIALASEAIGAGKFVNFYSNAGAMNVRLADNSNGRQADGYVKDAVANAASATVYPLDTTNTALAGLTPGGRYWLGTAGGVIAAALDATDVDNAGKVCQELGVAKSATELVTDDLGFVVL</sequence>
<protein>
    <submittedName>
        <fullName evidence="1">Uncharacterized protein</fullName>
    </submittedName>
</protein>
<comment type="caution">
    <text evidence="1">The sequence shown here is derived from an EMBL/GenBank/DDBJ whole genome shotgun (WGS) entry which is preliminary data.</text>
</comment>
<evidence type="ECO:0000313" key="1">
    <source>
        <dbReference type="EMBL" id="MDH1336849.1"/>
    </source>
</evidence>
<dbReference type="AlphaFoldDB" id="A0AA42Q4F8"/>
<dbReference type="EMBL" id="JAOCEK010000027">
    <property type="protein sequence ID" value="MDH1336849.1"/>
    <property type="molecule type" value="Genomic_DNA"/>
</dbReference>
<reference evidence="1" key="1">
    <citation type="submission" date="2022-09" db="EMBL/GenBank/DDBJ databases">
        <title>Intensive care unit water sources are persistently colonized with multi-drug resistant bacteria and are the site of extensive horizontal gene transfer of antibiotic resistance genes.</title>
        <authorList>
            <person name="Diorio-Toth L."/>
        </authorList>
    </citation>
    <scope>NUCLEOTIDE SEQUENCE</scope>
    <source>
        <strain evidence="1">GD03832</strain>
    </source>
</reference>
<evidence type="ECO:0000313" key="2">
    <source>
        <dbReference type="Proteomes" id="UP001161065"/>
    </source>
</evidence>
<proteinExistence type="predicted"/>
<name>A0AA42Q4F8_9BURK</name>